<evidence type="ECO:0000256" key="1">
    <source>
        <dbReference type="SAM" id="Coils"/>
    </source>
</evidence>
<name>A0AAW3JUI0_9FIRM</name>
<dbReference type="Proteomes" id="UP000050833">
    <property type="component" value="Unassembled WGS sequence"/>
</dbReference>
<evidence type="ECO:0000313" key="3">
    <source>
        <dbReference type="EMBL" id="KQC85824.1"/>
    </source>
</evidence>
<keyword evidence="1" id="KW-0175">Coiled coil</keyword>
<dbReference type="EMBL" id="LLKB01000001">
    <property type="protein sequence ID" value="KQC85824.1"/>
    <property type="molecule type" value="Genomic_DNA"/>
</dbReference>
<organism evidence="3 4">
    <name type="scientific">Butyribacter intestini</name>
    <dbReference type="NCBI Taxonomy" id="1703332"/>
    <lineage>
        <taxon>Bacteria</taxon>
        <taxon>Bacillati</taxon>
        <taxon>Bacillota</taxon>
        <taxon>Clostridia</taxon>
        <taxon>Lachnospirales</taxon>
        <taxon>Lachnospiraceae</taxon>
        <taxon>Butyribacter</taxon>
    </lineage>
</organism>
<evidence type="ECO:0000313" key="4">
    <source>
        <dbReference type="Proteomes" id="UP000050833"/>
    </source>
</evidence>
<gene>
    <name evidence="3" type="ORF">APZ18_01040</name>
</gene>
<evidence type="ECO:0008006" key="5">
    <source>
        <dbReference type="Google" id="ProtNLM"/>
    </source>
</evidence>
<dbReference type="InterPro" id="IPR007060">
    <property type="entry name" value="FtsL/DivIC"/>
</dbReference>
<feature type="transmembrane region" description="Helical" evidence="2">
    <location>
        <begin position="12"/>
        <end position="33"/>
    </location>
</feature>
<dbReference type="AlphaFoldDB" id="A0AAW3JUI0"/>
<feature type="coiled-coil region" evidence="1">
    <location>
        <begin position="35"/>
        <end position="69"/>
    </location>
</feature>
<dbReference type="RefSeq" id="WP_055940776.1">
    <property type="nucleotide sequence ID" value="NZ_DBGBRS010000093.1"/>
</dbReference>
<protein>
    <recommendedName>
        <fullName evidence="5">Septum formation initiator</fullName>
    </recommendedName>
</protein>
<keyword evidence="2" id="KW-1133">Transmembrane helix</keyword>
<proteinExistence type="predicted"/>
<evidence type="ECO:0000256" key="2">
    <source>
        <dbReference type="SAM" id="Phobius"/>
    </source>
</evidence>
<accession>A0AAW3JUI0</accession>
<keyword evidence="2" id="KW-0812">Transmembrane</keyword>
<reference evidence="3 4" key="1">
    <citation type="submission" date="2015-10" db="EMBL/GenBank/DDBJ databases">
        <title>Butyribacter intestini gen. nov., sp. nov., a butyric acid-producing bacterium of the family Lachnospiraceae isolated from the human faeces.</title>
        <authorList>
            <person name="Zou Y."/>
            <person name="Xue W."/>
            <person name="Luo G."/>
            <person name="Lv M."/>
        </authorList>
    </citation>
    <scope>NUCLEOTIDE SEQUENCE [LARGE SCALE GENOMIC DNA]</scope>
    <source>
        <strain evidence="3 4">TF01-11</strain>
    </source>
</reference>
<keyword evidence="2" id="KW-0472">Membrane</keyword>
<keyword evidence="4" id="KW-1185">Reference proteome</keyword>
<dbReference type="Pfam" id="PF04977">
    <property type="entry name" value="DivIC"/>
    <property type="match status" value="1"/>
</dbReference>
<sequence>MARQHYGHKKHMNKFTITGIIVLCAVLCFTVLYHKSALDAKCREYKSQISELKKEKKSVDERKEDLKEFEKYVDTDEYVEQIARERLGLVYKGEVIFEPDDSK</sequence>
<comment type="caution">
    <text evidence="3">The sequence shown here is derived from an EMBL/GenBank/DDBJ whole genome shotgun (WGS) entry which is preliminary data.</text>
</comment>